<keyword evidence="5" id="KW-1185">Reference proteome</keyword>
<evidence type="ECO:0000313" key="5">
    <source>
        <dbReference type="Proteomes" id="UP000030905"/>
    </source>
</evidence>
<evidence type="ECO:0000313" key="2">
    <source>
        <dbReference type="EMBL" id="AJA52452.1"/>
    </source>
</evidence>
<keyword evidence="1" id="KW-0732">Signal</keyword>
<reference evidence="3 4" key="3">
    <citation type="journal article" name="Genome Announc.">
        <title>Improved Draft Genome Sequence of Clostridium pasteurianum Strain ATCC 6013 (DSM 525) Using a Hybrid Next-Generation Sequencing Approach.</title>
        <authorList>
            <person name="Pyne M.E."/>
            <person name="Utturkar S."/>
            <person name="Brown S.D."/>
            <person name="Moo-Young M."/>
            <person name="Chung D.A."/>
            <person name="Chou C.P."/>
        </authorList>
    </citation>
    <scope>NUCLEOTIDE SEQUENCE [LARGE SCALE GENOMIC DNA]</scope>
    <source>
        <strain evidence="3 4">ATCC 6013</strain>
    </source>
</reference>
<name>A0A0H3J4P4_CLOPA</name>
<protein>
    <submittedName>
        <fullName evidence="2">Uncharacterized protein</fullName>
    </submittedName>
</protein>
<evidence type="ECO:0000313" key="4">
    <source>
        <dbReference type="Proteomes" id="UP000028042"/>
    </source>
</evidence>
<dbReference type="Gene3D" id="2.60.120.380">
    <property type="match status" value="1"/>
</dbReference>
<sequence length="295" mass="31797">MKSVKKIIFLVIVLCFTMMGTVIVSAAQYNVSGNNTFDTAYSAGTWNVANSYMRSFNPQETSSFISFSATAGDHIGIRMTDVGLTPTTDLNNFTLTVYKADRTPALPPGIPLTDPSLPTLRFKYIRFDVPTTGTYYISMVRNSNLDQSTVGTISFENRIKSGNGTFTMSPSSISNPGNVNLLPGGVESSVASVDLTQNASIPKDAAVTKVTTSSTQTPSQGNVHHEVKLSSQSAWYIATVSSATSGSYNISAANNLAAKSVWQFRYNAMAMGSSTMSNIKLNLSYTYDYTLAYQP</sequence>
<dbReference type="PATRIC" id="fig|1262449.3.peg.595"/>
<feature type="signal peptide" evidence="1">
    <location>
        <begin position="1"/>
        <end position="26"/>
    </location>
</feature>
<dbReference type="KEGG" id="cpat:CLPA_c23940"/>
<dbReference type="GeneID" id="93074537"/>
<dbReference type="RefSeq" id="WP_003441284.1">
    <property type="nucleotide sequence ID" value="NZ_ANZB01000002.1"/>
</dbReference>
<organism evidence="2 5">
    <name type="scientific">Clostridium pasteurianum DSM 525 = ATCC 6013</name>
    <dbReference type="NCBI Taxonomy" id="1262449"/>
    <lineage>
        <taxon>Bacteria</taxon>
        <taxon>Bacillati</taxon>
        <taxon>Bacillota</taxon>
        <taxon>Clostridia</taxon>
        <taxon>Eubacteriales</taxon>
        <taxon>Clostridiaceae</taxon>
        <taxon>Clostridium</taxon>
    </lineage>
</organism>
<dbReference type="AlphaFoldDB" id="A0A0H3J4P4"/>
<reference evidence="3" key="2">
    <citation type="submission" date="2015-10" db="EMBL/GenBank/DDBJ databases">
        <title>Improved Draft Genome Sequence of Clostridium pasteurianum Strain ATCC 6013 (DSM 525) Using a Hybrid Next-Generation Sequencing Approach.</title>
        <authorList>
            <person name="Pyne M.E."/>
            <person name="Utturkar S.M."/>
            <person name="Brown S.D."/>
            <person name="Moo-Young M."/>
            <person name="Chung D.A."/>
            <person name="Chou P.C."/>
        </authorList>
    </citation>
    <scope>NUCLEOTIDE SEQUENCE</scope>
    <source>
        <strain evidence="3">ATCC 6013</strain>
    </source>
</reference>
<reference evidence="2 5" key="1">
    <citation type="journal article" date="2015" name="Genome Announc.">
        <title>Complete Genome Sequence of the Nitrogen-Fixing and Solvent-Producing Clostridium pasteurianum DSM 525.</title>
        <authorList>
            <person name="Poehlein A."/>
            <person name="Grosse-Honebrink A."/>
            <person name="Zhang Y."/>
            <person name="Minton N.P."/>
            <person name="Daniel R."/>
        </authorList>
    </citation>
    <scope>NUCLEOTIDE SEQUENCE [LARGE SCALE GENOMIC DNA]</scope>
    <source>
        <strain evidence="2">DSM 525</strain>
        <strain evidence="5">DSM 525 / ATCC 6013</strain>
    </source>
</reference>
<evidence type="ECO:0000256" key="1">
    <source>
        <dbReference type="SAM" id="SignalP"/>
    </source>
</evidence>
<proteinExistence type="predicted"/>
<dbReference type="Proteomes" id="UP000030905">
    <property type="component" value="Chromosome"/>
</dbReference>
<evidence type="ECO:0000313" key="3">
    <source>
        <dbReference type="EMBL" id="KRU11538.1"/>
    </source>
</evidence>
<feature type="chain" id="PRO_5035991387" evidence="1">
    <location>
        <begin position="27"/>
        <end position="295"/>
    </location>
</feature>
<gene>
    <name evidence="2" type="ORF">CLPA_c23940</name>
    <name evidence="3" type="ORF">CP6013_00785</name>
</gene>
<dbReference type="eggNOG" id="ENOG5033KR7">
    <property type="taxonomic scope" value="Bacteria"/>
</dbReference>
<accession>A0A0H3J4P4</accession>
<dbReference type="KEGG" id="cpae:CPAST_c23940"/>
<dbReference type="Proteomes" id="UP000028042">
    <property type="component" value="Unassembled WGS sequence"/>
</dbReference>
<dbReference type="EMBL" id="JPGY02000001">
    <property type="protein sequence ID" value="KRU11538.1"/>
    <property type="molecule type" value="Genomic_DNA"/>
</dbReference>
<dbReference type="EMBL" id="CP009268">
    <property type="protein sequence ID" value="AJA52452.1"/>
    <property type="molecule type" value="Genomic_DNA"/>
</dbReference>